<proteinExistence type="predicted"/>
<dbReference type="EMBL" id="FOHI01000001">
    <property type="protein sequence ID" value="SES71575.1"/>
    <property type="molecule type" value="Genomic_DNA"/>
</dbReference>
<gene>
    <name evidence="1" type="ORF">SAMN05216412_101344</name>
</gene>
<protein>
    <submittedName>
        <fullName evidence="1">Uncharacterized protein</fullName>
    </submittedName>
</protein>
<reference evidence="1 2" key="1">
    <citation type="submission" date="2016-10" db="EMBL/GenBank/DDBJ databases">
        <authorList>
            <person name="de Groot N.N."/>
        </authorList>
    </citation>
    <scope>NUCLEOTIDE SEQUENCE [LARGE SCALE GENOMIC DNA]</scope>
    <source>
        <strain evidence="1 2">Nl7</strain>
    </source>
</reference>
<dbReference type="OrthoDB" id="8570275at2"/>
<organism evidence="1 2">
    <name type="scientific">Nitrosospira multiformis</name>
    <dbReference type="NCBI Taxonomy" id="1231"/>
    <lineage>
        <taxon>Bacteria</taxon>
        <taxon>Pseudomonadati</taxon>
        <taxon>Pseudomonadota</taxon>
        <taxon>Betaproteobacteria</taxon>
        <taxon>Nitrosomonadales</taxon>
        <taxon>Nitrosomonadaceae</taxon>
        <taxon>Nitrosospira</taxon>
    </lineage>
</organism>
<sequence length="170" mass="19586">MAAKSPRAFAHKFIVISATPHFTDYVGTKEELISLGLALDHHFPVARKRVVYTSDLPDNLRPLYYFRTARIKGGRFELRIWNERQAPKKTPPILSKFEIEYAPEEGTDPSCVSNYVWRMWGDPAFKKWAEEEINYASVHIINTIKSAHSRYRKNPSYLKLVEPMTATGGK</sequence>
<evidence type="ECO:0000313" key="1">
    <source>
        <dbReference type="EMBL" id="SES71575.1"/>
    </source>
</evidence>
<dbReference type="Proteomes" id="UP000183339">
    <property type="component" value="Unassembled WGS sequence"/>
</dbReference>
<dbReference type="AlphaFoldDB" id="A0A1H9YR74"/>
<dbReference type="RefSeq" id="WP_074703947.1">
    <property type="nucleotide sequence ID" value="NZ_FOHI01000001.1"/>
</dbReference>
<evidence type="ECO:0000313" key="2">
    <source>
        <dbReference type="Proteomes" id="UP000183339"/>
    </source>
</evidence>
<accession>A0A1H9YR74</accession>
<name>A0A1H9YR74_9PROT</name>